<gene>
    <name evidence="2" type="ORF">GTP56_04930</name>
</gene>
<evidence type="ECO:0000313" key="3">
    <source>
        <dbReference type="Proteomes" id="UP000469734"/>
    </source>
</evidence>
<reference evidence="2 3" key="1">
    <citation type="submission" date="2019-12" db="EMBL/GenBank/DDBJ databases">
        <title>Novel species isolated from a subtropical stream in China.</title>
        <authorList>
            <person name="Lu H."/>
        </authorList>
    </citation>
    <scope>NUCLEOTIDE SEQUENCE [LARGE SCALE GENOMIC DNA]</scope>
    <source>
        <strain evidence="2 3">FT134W</strain>
    </source>
</reference>
<sequence length="147" mass="15860">MTFPRWIAALSMMLAAASSQAYDFKTVGANPVILYDAPSTKGSKLFVVPRGAPLEVVLAYGEWLKVRDVNGELAWTEAKGLSAKRNVIVRSANLKIRATPDDAAAAVFTADKGVLLELSETAAGGWIKVRHRDGLIGYVKQSEVWGI</sequence>
<dbReference type="Proteomes" id="UP000469734">
    <property type="component" value="Unassembled WGS sequence"/>
</dbReference>
<dbReference type="Gene3D" id="2.30.30.40">
    <property type="entry name" value="SH3 Domains"/>
    <property type="match status" value="2"/>
</dbReference>
<comment type="caution">
    <text evidence="2">The sequence shown here is derived from an EMBL/GenBank/DDBJ whole genome shotgun (WGS) entry which is preliminary data.</text>
</comment>
<proteinExistence type="predicted"/>
<organism evidence="2 3">
    <name type="scientific">Duganella margarita</name>
    <dbReference type="NCBI Taxonomy" id="2692170"/>
    <lineage>
        <taxon>Bacteria</taxon>
        <taxon>Pseudomonadati</taxon>
        <taxon>Pseudomonadota</taxon>
        <taxon>Betaproteobacteria</taxon>
        <taxon>Burkholderiales</taxon>
        <taxon>Oxalobacteraceae</taxon>
        <taxon>Telluria group</taxon>
        <taxon>Duganella</taxon>
    </lineage>
</organism>
<dbReference type="RefSeq" id="WP_161049215.1">
    <property type="nucleotide sequence ID" value="NZ_WWCR01000003.1"/>
</dbReference>
<feature type="signal peptide" evidence="1">
    <location>
        <begin position="1"/>
        <end position="21"/>
    </location>
</feature>
<name>A0A7X4GYG6_9BURK</name>
<keyword evidence="1" id="KW-0732">Signal</keyword>
<dbReference type="Pfam" id="PF06347">
    <property type="entry name" value="SH3_4"/>
    <property type="match status" value="2"/>
</dbReference>
<feature type="chain" id="PRO_5031547276" evidence="1">
    <location>
        <begin position="22"/>
        <end position="147"/>
    </location>
</feature>
<protein>
    <submittedName>
        <fullName evidence="2">SH3 domain-containing protein</fullName>
    </submittedName>
</protein>
<dbReference type="InterPro" id="IPR010466">
    <property type="entry name" value="DUF1058"/>
</dbReference>
<evidence type="ECO:0000313" key="2">
    <source>
        <dbReference type="EMBL" id="MYM71540.1"/>
    </source>
</evidence>
<dbReference type="EMBL" id="WWCR01000003">
    <property type="protein sequence ID" value="MYM71540.1"/>
    <property type="molecule type" value="Genomic_DNA"/>
</dbReference>
<dbReference type="AlphaFoldDB" id="A0A7X4GYG6"/>
<evidence type="ECO:0000256" key="1">
    <source>
        <dbReference type="SAM" id="SignalP"/>
    </source>
</evidence>
<accession>A0A7X4GYG6</accession>